<keyword evidence="16" id="KW-1185">Reference proteome</keyword>
<protein>
    <recommendedName>
        <fullName evidence="13">Signal recognition particle 54 kDa protein</fullName>
    </recommendedName>
</protein>
<dbReference type="GO" id="GO:0003924">
    <property type="term" value="F:GTPase activity"/>
    <property type="evidence" value="ECO:0007669"/>
    <property type="project" value="UniProtKB-UniRule"/>
</dbReference>
<dbReference type="GO" id="GO:0006616">
    <property type="term" value="P:SRP-dependent cotranslational protein targeting to membrane, translocation"/>
    <property type="evidence" value="ECO:0007669"/>
    <property type="project" value="TreeGrafter"/>
</dbReference>
<evidence type="ECO:0000256" key="7">
    <source>
        <dbReference type="ARBA" id="ARBA00022824"/>
    </source>
</evidence>
<comment type="similarity">
    <text evidence="3 13">Belongs to the GTP-binding SRP family. SRP54 subfamily.</text>
</comment>
<evidence type="ECO:0000256" key="10">
    <source>
        <dbReference type="ARBA" id="ARBA00023135"/>
    </source>
</evidence>
<keyword evidence="11 13" id="KW-0687">Ribonucleoprotein</keyword>
<dbReference type="OrthoDB" id="10250817at2759"/>
<dbReference type="Pfam" id="PF02881">
    <property type="entry name" value="SRP54_N"/>
    <property type="match status" value="1"/>
</dbReference>
<dbReference type="CDD" id="cd17875">
    <property type="entry name" value="SRP54_G"/>
    <property type="match status" value="1"/>
</dbReference>
<dbReference type="SUPFAM" id="SSF52540">
    <property type="entry name" value="P-loop containing nucleoside triphosphate hydrolases"/>
    <property type="match status" value="1"/>
</dbReference>
<keyword evidence="7 13" id="KW-0256">Endoplasmic reticulum</keyword>
<evidence type="ECO:0000256" key="3">
    <source>
        <dbReference type="ARBA" id="ARBA00005450"/>
    </source>
</evidence>
<gene>
    <name evidence="15" type="primary">Mo00182</name>
    <name evidence="15" type="ORF">E5Q_00182</name>
</gene>
<dbReference type="GO" id="GO:0008312">
    <property type="term" value="F:7S RNA binding"/>
    <property type="evidence" value="ECO:0007669"/>
    <property type="project" value="UniProtKB-UniRule"/>
</dbReference>
<dbReference type="FunCoup" id="G7DSH8">
    <property type="interactions" value="489"/>
</dbReference>
<dbReference type="SUPFAM" id="SSF47364">
    <property type="entry name" value="Domain of the SRP/SRP receptor G-proteins"/>
    <property type="match status" value="1"/>
</dbReference>
<dbReference type="GO" id="GO:0005829">
    <property type="term" value="C:cytosol"/>
    <property type="evidence" value="ECO:0007669"/>
    <property type="project" value="TreeGrafter"/>
</dbReference>
<keyword evidence="8 13" id="KW-0694">RNA-binding</keyword>
<dbReference type="SUPFAM" id="SSF47446">
    <property type="entry name" value="Signal peptide-binding domain"/>
    <property type="match status" value="1"/>
</dbReference>
<dbReference type="EMBL" id="BABT02000007">
    <property type="protein sequence ID" value="GAA93538.1"/>
    <property type="molecule type" value="Genomic_DNA"/>
</dbReference>
<dbReference type="PANTHER" id="PTHR11564:SF5">
    <property type="entry name" value="SIGNAL RECOGNITION PARTICLE SUBUNIT SRP54"/>
    <property type="match status" value="1"/>
</dbReference>
<dbReference type="InterPro" id="IPR042101">
    <property type="entry name" value="SRP54_N_sf"/>
</dbReference>
<dbReference type="InterPro" id="IPR004125">
    <property type="entry name" value="Signal_recog_particle_SRP54_M"/>
</dbReference>
<proteinExistence type="inferred from homology"/>
<dbReference type="Pfam" id="PF00448">
    <property type="entry name" value="SRP54"/>
    <property type="match status" value="1"/>
</dbReference>
<evidence type="ECO:0000259" key="14">
    <source>
        <dbReference type="PROSITE" id="PS00300"/>
    </source>
</evidence>
<comment type="caution">
    <text evidence="15">The sequence shown here is derived from an EMBL/GenBank/DDBJ whole genome shotgun (WGS) entry which is preliminary data.</text>
</comment>
<name>G7DSH8_MIXOS</name>
<keyword evidence="10 13" id="KW-0733">Signal recognition particle</keyword>
<dbReference type="GO" id="GO:0030942">
    <property type="term" value="F:endoplasmic reticulum signal peptide binding"/>
    <property type="evidence" value="ECO:0007669"/>
    <property type="project" value="TreeGrafter"/>
</dbReference>
<evidence type="ECO:0000256" key="6">
    <source>
        <dbReference type="ARBA" id="ARBA00022801"/>
    </source>
</evidence>
<dbReference type="InterPro" id="IPR027417">
    <property type="entry name" value="P-loop_NTPase"/>
</dbReference>
<dbReference type="NCBIfam" id="TIGR01425">
    <property type="entry name" value="SRP54_euk"/>
    <property type="match status" value="1"/>
</dbReference>
<dbReference type="HAMAP" id="MF_00306">
    <property type="entry name" value="SRP54"/>
    <property type="match status" value="1"/>
</dbReference>
<keyword evidence="4 13" id="KW-0963">Cytoplasm</keyword>
<dbReference type="Proteomes" id="UP000009131">
    <property type="component" value="Unassembled WGS sequence"/>
</dbReference>
<dbReference type="GO" id="GO:0005786">
    <property type="term" value="C:signal recognition particle, endoplasmic reticulum targeting"/>
    <property type="evidence" value="ECO:0007669"/>
    <property type="project" value="UniProtKB-UniRule"/>
</dbReference>
<dbReference type="FunFam" id="1.20.120.140:FF:000001">
    <property type="entry name" value="Signal recognition particle GTPase"/>
    <property type="match status" value="1"/>
</dbReference>
<dbReference type="SMART" id="SM00962">
    <property type="entry name" value="SRP54"/>
    <property type="match status" value="1"/>
</dbReference>
<evidence type="ECO:0000256" key="2">
    <source>
        <dbReference type="ARBA" id="ARBA00004496"/>
    </source>
</evidence>
<evidence type="ECO:0000313" key="16">
    <source>
        <dbReference type="Proteomes" id="UP000009131"/>
    </source>
</evidence>
<feature type="domain" description="SRP54-type proteins GTP-binding" evidence="14">
    <location>
        <begin position="271"/>
        <end position="284"/>
    </location>
</feature>
<dbReference type="InterPro" id="IPR022941">
    <property type="entry name" value="SRP54"/>
</dbReference>
<keyword evidence="6" id="KW-0378">Hydrolase</keyword>
<comment type="domain">
    <text evidence="13">The NG domain, also named G domain, is a special guanosine triphosphatase (GTPase) domain, which binds GTP and forms a guanosine 5'-triphosphate (GTP)-dependent complex with a homologous NG domain in the SRP receptor subunit srp101. The two NG domains undergo cooperative rearrangements upon their assembly, which culminate in the reciprocal activation of the GTPase activity of one another. SRP receptor compaction upon binding with cargo-loaded SRP and GTPase rearrangement drive SRP-mediated cotranslational protein translocation into the ER.</text>
</comment>
<reference evidence="15 16" key="1">
    <citation type="journal article" date="2011" name="J. Gen. Appl. Microbiol.">
        <title>Draft genome sequencing of the enigmatic basidiomycete Mixia osmundae.</title>
        <authorList>
            <person name="Nishida H."/>
            <person name="Nagatsuka Y."/>
            <person name="Sugiyama J."/>
        </authorList>
    </citation>
    <scope>NUCLEOTIDE SEQUENCE [LARGE SCALE GENOMIC DNA]</scope>
    <source>
        <strain evidence="16">CBS 9802 / IAM 14324 / JCM 22182 / KY 12970</strain>
    </source>
</reference>
<dbReference type="eggNOG" id="KOG0780">
    <property type="taxonomic scope" value="Eukaryota"/>
</dbReference>
<dbReference type="SMART" id="SM00382">
    <property type="entry name" value="AAA"/>
    <property type="match status" value="1"/>
</dbReference>
<dbReference type="InterPro" id="IPR006325">
    <property type="entry name" value="SRP54_euk"/>
</dbReference>
<dbReference type="Pfam" id="PF02978">
    <property type="entry name" value="SRP_SPB"/>
    <property type="match status" value="1"/>
</dbReference>
<accession>G7DSH8</accession>
<keyword evidence="5 13" id="KW-0547">Nucleotide-binding</keyword>
<dbReference type="PROSITE" id="PS00300">
    <property type="entry name" value="SRP54"/>
    <property type="match status" value="1"/>
</dbReference>
<comment type="subunit">
    <text evidence="13">Fungal signal recognition particle consists of a 7S RNA molecule (scR1) and at least six protein subunits: srp72, srp68, srp54, sec65, srp21 and srp14.</text>
</comment>
<evidence type="ECO:0000256" key="5">
    <source>
        <dbReference type="ARBA" id="ARBA00022741"/>
    </source>
</evidence>
<dbReference type="HOGENOM" id="CLU_009301_6_1_1"/>
<comment type="function">
    <text evidence="13">Signal-recognition-particle (SRP) assembly has a crucial role in targeting secretory proteins to the rough endoplasmic reticulum (ER) membrane. SRP is required for the cotranslational protein translocation for ER import and preferentially recognizes strongly hydrophobic signal sequences. It is involved in targeting the nascent chain-ribosome (RNC) complex to the ER and is proposed to participate in the arrest of nascent chain elongation during membrane targeting. SRP54 binds to the signal sequence of presecretory protein when they emerge from the ribosomes. SRP54 interacts with the scR1 RNA and mediates the association of the resulting SRP-RNC complex with the signal recognition particle receptor (SR) via its alpha subunit SRP101. Both, SRP54 and SRP101, are locked in their GTP bound forms in the SRP-RNC-SR complex, which dissociates upon transferring the signal sequence to the protein-conducting channel (translocon). After signal sequence transfer, SRP54 and SRP101 act as reciprocal GTPase-activating proteins (GAPs), thereby resolving their association.</text>
</comment>
<dbReference type="AlphaFoldDB" id="G7DSH8"/>
<comment type="catalytic activity">
    <reaction evidence="12">
        <text>GTP + H2O = GDP + phosphate + H(+)</text>
        <dbReference type="Rhea" id="RHEA:19669"/>
        <dbReference type="ChEBI" id="CHEBI:15377"/>
        <dbReference type="ChEBI" id="CHEBI:15378"/>
        <dbReference type="ChEBI" id="CHEBI:37565"/>
        <dbReference type="ChEBI" id="CHEBI:43474"/>
        <dbReference type="ChEBI" id="CHEBI:58189"/>
        <dbReference type="EC" id="3.6.5.4"/>
    </reaction>
    <physiologicalReaction direction="left-to-right" evidence="12">
        <dbReference type="Rhea" id="RHEA:19670"/>
    </physiologicalReaction>
</comment>
<dbReference type="Gene3D" id="1.10.260.30">
    <property type="entry name" value="Signal recognition particle, SRP54 subunit, M-domain"/>
    <property type="match status" value="1"/>
</dbReference>
<keyword evidence="9 13" id="KW-0342">GTP-binding</keyword>
<evidence type="ECO:0000256" key="8">
    <source>
        <dbReference type="ARBA" id="ARBA00022884"/>
    </source>
</evidence>
<dbReference type="InterPro" id="IPR036891">
    <property type="entry name" value="Signal_recog_part_SRP54_M_sf"/>
</dbReference>
<evidence type="ECO:0000256" key="4">
    <source>
        <dbReference type="ARBA" id="ARBA00022490"/>
    </source>
</evidence>
<dbReference type="Gene3D" id="1.20.120.140">
    <property type="entry name" value="Signal recognition particle SRP54, nucleotide-binding domain"/>
    <property type="match status" value="1"/>
</dbReference>
<evidence type="ECO:0000256" key="11">
    <source>
        <dbReference type="ARBA" id="ARBA00023274"/>
    </source>
</evidence>
<dbReference type="SMART" id="SM00963">
    <property type="entry name" value="SRP54_N"/>
    <property type="match status" value="1"/>
</dbReference>
<dbReference type="InterPro" id="IPR013822">
    <property type="entry name" value="Signal_recog_particl_SRP54_hlx"/>
</dbReference>
<dbReference type="STRING" id="764103.G7DSH8"/>
<dbReference type="GO" id="GO:0005783">
    <property type="term" value="C:endoplasmic reticulum"/>
    <property type="evidence" value="ECO:0007669"/>
    <property type="project" value="UniProtKB-SubCell"/>
</dbReference>
<organism evidence="15 16">
    <name type="scientific">Mixia osmundae (strain CBS 9802 / IAM 14324 / JCM 22182 / KY 12970)</name>
    <dbReference type="NCBI Taxonomy" id="764103"/>
    <lineage>
        <taxon>Eukaryota</taxon>
        <taxon>Fungi</taxon>
        <taxon>Dikarya</taxon>
        <taxon>Basidiomycota</taxon>
        <taxon>Pucciniomycotina</taxon>
        <taxon>Mixiomycetes</taxon>
        <taxon>Mixiales</taxon>
        <taxon>Mixiaceae</taxon>
        <taxon>Mixia</taxon>
    </lineage>
</organism>
<dbReference type="GO" id="GO:0005525">
    <property type="term" value="F:GTP binding"/>
    <property type="evidence" value="ECO:0007669"/>
    <property type="project" value="UniProtKB-UniRule"/>
</dbReference>
<evidence type="ECO:0000256" key="12">
    <source>
        <dbReference type="ARBA" id="ARBA00048157"/>
    </source>
</evidence>
<sequence>MVLADLGKRINGALSQLSAASVIDEQVLDSILKEIATALFEADVNVKLVANLRNKVKTKVAPALGSSGNKKSVIQRAVFDELVQLVDPGPEAAAPFTPKKGQSNVIMFVGLQGAGKTTSCTKLAIHYKRRGYKTCLVCADTFRAGAFDQLKQNATKAKIPFYGSYTETDPVVISAQGVHKFREERFDIIIVDTSGRHRQETELFEEMMQISRQVKPDQTIMVLDGAIGQAAESQSRAFKEAADFGAIIVTKMDGHAKGGGAISAVAATKTPIIFIGTGEHLHDLEKFSPEPFISKMLGMGDMQGLMETVQEVHQNNPNQRAEMLKKLEAGVFTVRDLKDQMSNIMSMGPLSKIAQMIPGMGDMLGGENSEAASHTIKRMMYIFDAMTAEELESDGKLFHTSPTNTEYREGQLREPNKRVLRIARGSGTSVQECEGLLAQHRMFAEMAKKAGGKGGWMQKAKQMQQGGGALPQGRMPSMDQLSRMLPAGMAEQVRAMGGPEAMMKQMGGMAGLQNMMKGMGGGA</sequence>
<comment type="subcellular location">
    <subcellularLocation>
        <location evidence="2 13">Cytoplasm</location>
    </subcellularLocation>
    <subcellularLocation>
        <location evidence="1 13">Endoplasmic reticulum</location>
    </subcellularLocation>
</comment>
<dbReference type="PANTHER" id="PTHR11564">
    <property type="entry name" value="SIGNAL RECOGNITION PARTICLE 54K PROTEIN SRP54"/>
    <property type="match status" value="1"/>
</dbReference>
<reference evidence="15 16" key="2">
    <citation type="journal article" date="2012" name="Open Biol.">
        <title>Characteristics of nucleosomes and linker DNA regions on the genome of the basidiomycete Mixia osmundae revealed by mono- and dinucleosome mapping.</title>
        <authorList>
            <person name="Nishida H."/>
            <person name="Kondo S."/>
            <person name="Matsumoto T."/>
            <person name="Suzuki Y."/>
            <person name="Yoshikawa H."/>
            <person name="Taylor T.D."/>
            <person name="Sugiyama J."/>
        </authorList>
    </citation>
    <scope>NUCLEOTIDE SEQUENCE [LARGE SCALE GENOMIC DNA]</scope>
    <source>
        <strain evidence="16">CBS 9802 / IAM 14324 / JCM 22182 / KY 12970</strain>
    </source>
</reference>
<evidence type="ECO:0000256" key="1">
    <source>
        <dbReference type="ARBA" id="ARBA00004240"/>
    </source>
</evidence>
<evidence type="ECO:0000256" key="13">
    <source>
        <dbReference type="RuleBase" id="RU364034"/>
    </source>
</evidence>
<dbReference type="FunFam" id="3.40.50.300:FF:000022">
    <property type="entry name" value="Signal recognition particle 54 kDa subunit"/>
    <property type="match status" value="1"/>
</dbReference>
<dbReference type="Gene3D" id="3.40.50.300">
    <property type="entry name" value="P-loop containing nucleotide triphosphate hydrolases"/>
    <property type="match status" value="1"/>
</dbReference>
<evidence type="ECO:0000256" key="9">
    <source>
        <dbReference type="ARBA" id="ARBA00023134"/>
    </source>
</evidence>
<dbReference type="InParanoid" id="G7DSH8"/>
<dbReference type="InterPro" id="IPR003593">
    <property type="entry name" value="AAA+_ATPase"/>
</dbReference>
<dbReference type="InterPro" id="IPR000897">
    <property type="entry name" value="SRP54_GTPase_dom"/>
</dbReference>
<dbReference type="InterPro" id="IPR036225">
    <property type="entry name" value="SRP/SRP_N"/>
</dbReference>
<comment type="domain">
    <text evidence="13">The M domain binds the 7SL RNA and the signal sequence of presecretory proteins.</text>
</comment>
<evidence type="ECO:0000313" key="15">
    <source>
        <dbReference type="EMBL" id="GAA93538.1"/>
    </source>
</evidence>